<comment type="caution">
    <text evidence="8">The sequence shown here is derived from an EMBL/GenBank/DDBJ whole genome shotgun (WGS) entry which is preliminary data.</text>
</comment>
<protein>
    <recommendedName>
        <fullName evidence="6 7">Ribonuclease P protein component</fullName>
        <shortName evidence="6">RNase P protein</shortName>
        <shortName evidence="6">RNaseP protein</shortName>
        <ecNumber evidence="6 7">3.1.26.5</ecNumber>
    </recommendedName>
    <alternativeName>
        <fullName evidence="6">Protein C5</fullName>
    </alternativeName>
</protein>
<dbReference type="GO" id="GO:0030677">
    <property type="term" value="C:ribonuclease P complex"/>
    <property type="evidence" value="ECO:0007669"/>
    <property type="project" value="TreeGrafter"/>
</dbReference>
<comment type="function">
    <text evidence="6">RNaseP catalyzes the removal of the 5'-leader sequence from pre-tRNA to produce the mature 5'-terminus. It can also cleave other RNA substrates such as 4.5S RNA. The protein component plays an auxiliary but essential role in vivo by binding to the 5'-leader sequence and broadening the substrate specificity of the ribozyme.</text>
</comment>
<evidence type="ECO:0000256" key="6">
    <source>
        <dbReference type="HAMAP-Rule" id="MF_00227"/>
    </source>
</evidence>
<dbReference type="NCBIfam" id="TIGR00188">
    <property type="entry name" value="rnpA"/>
    <property type="match status" value="1"/>
</dbReference>
<reference evidence="8 9" key="1">
    <citation type="journal article" date="2015" name="Nature">
        <title>rRNA introns, odd ribosomes, and small enigmatic genomes across a large radiation of phyla.</title>
        <authorList>
            <person name="Brown C.T."/>
            <person name="Hug L.A."/>
            <person name="Thomas B.C."/>
            <person name="Sharon I."/>
            <person name="Castelle C.J."/>
            <person name="Singh A."/>
            <person name="Wilkins M.J."/>
            <person name="Williams K.H."/>
            <person name="Banfield J.F."/>
        </authorList>
    </citation>
    <scope>NUCLEOTIDE SEQUENCE [LARGE SCALE GENOMIC DNA]</scope>
</reference>
<dbReference type="InterPro" id="IPR000100">
    <property type="entry name" value="RNase_P"/>
</dbReference>
<evidence type="ECO:0000256" key="5">
    <source>
        <dbReference type="ARBA" id="ARBA00022884"/>
    </source>
</evidence>
<keyword evidence="4 6" id="KW-0378">Hydrolase</keyword>
<evidence type="ECO:0000313" key="8">
    <source>
        <dbReference type="EMBL" id="KKQ97972.1"/>
    </source>
</evidence>
<dbReference type="Proteomes" id="UP000034325">
    <property type="component" value="Unassembled WGS sequence"/>
</dbReference>
<accession>A0A0G0M3T2</accession>
<dbReference type="AlphaFoldDB" id="A0A0G0M3T2"/>
<keyword evidence="5 6" id="KW-0694">RNA-binding</keyword>
<dbReference type="GO" id="GO:0042781">
    <property type="term" value="F:3'-tRNA processing endoribonuclease activity"/>
    <property type="evidence" value="ECO:0007669"/>
    <property type="project" value="TreeGrafter"/>
</dbReference>
<dbReference type="SUPFAM" id="SSF54211">
    <property type="entry name" value="Ribosomal protein S5 domain 2-like"/>
    <property type="match status" value="1"/>
</dbReference>
<proteinExistence type="inferred from homology"/>
<organism evidence="8 9">
    <name type="scientific">Candidatus Woesebacteria bacterium GW2011_GWA1_39_12</name>
    <dbReference type="NCBI Taxonomy" id="1618549"/>
    <lineage>
        <taxon>Bacteria</taxon>
        <taxon>Candidatus Woeseibacteriota</taxon>
    </lineage>
</organism>
<name>A0A0G0M3T2_9BACT</name>
<evidence type="ECO:0000256" key="3">
    <source>
        <dbReference type="ARBA" id="ARBA00022759"/>
    </source>
</evidence>
<evidence type="ECO:0000313" key="9">
    <source>
        <dbReference type="Proteomes" id="UP000034325"/>
    </source>
</evidence>
<evidence type="ECO:0000256" key="7">
    <source>
        <dbReference type="NCBIfam" id="TIGR00188"/>
    </source>
</evidence>
<dbReference type="GO" id="GO:0001682">
    <property type="term" value="P:tRNA 5'-leader removal"/>
    <property type="evidence" value="ECO:0007669"/>
    <property type="project" value="UniProtKB-UniRule"/>
</dbReference>
<comment type="catalytic activity">
    <reaction evidence="6">
        <text>Endonucleolytic cleavage of RNA, removing 5'-extranucleotides from tRNA precursor.</text>
        <dbReference type="EC" id="3.1.26.5"/>
    </reaction>
</comment>
<comment type="subunit">
    <text evidence="6">Consists of a catalytic RNA component (M1 or rnpB) and a protein subunit.</text>
</comment>
<dbReference type="Pfam" id="PF00825">
    <property type="entry name" value="Ribonuclease_P"/>
    <property type="match status" value="1"/>
</dbReference>
<dbReference type="GO" id="GO:0004526">
    <property type="term" value="F:ribonuclease P activity"/>
    <property type="evidence" value="ECO:0007669"/>
    <property type="project" value="UniProtKB-UniRule"/>
</dbReference>
<dbReference type="InterPro" id="IPR014721">
    <property type="entry name" value="Ribsml_uS5_D2-typ_fold_subgr"/>
</dbReference>
<dbReference type="InterPro" id="IPR020568">
    <property type="entry name" value="Ribosomal_Su5_D2-typ_SF"/>
</dbReference>
<keyword evidence="3 6" id="KW-0255">Endonuclease</keyword>
<sequence length="114" mass="12975">MALASAFRIKGGERIEEVKSKGRIYQSNSFGIAFLARDDNDFSRFAFVISKKISNLAVHRNRISRALSEGVRSNSSRIPRGYDFVFLTKKDITKKTTENIIAEIDKFFSSFKSK</sequence>
<keyword evidence="1 6" id="KW-0819">tRNA processing</keyword>
<evidence type="ECO:0000256" key="2">
    <source>
        <dbReference type="ARBA" id="ARBA00022722"/>
    </source>
</evidence>
<dbReference type="EC" id="3.1.26.5" evidence="6 7"/>
<gene>
    <name evidence="6" type="primary">rnpA</name>
    <name evidence="8" type="ORF">UT23_C0006G0013</name>
</gene>
<dbReference type="PANTHER" id="PTHR33992:SF1">
    <property type="entry name" value="RIBONUCLEASE P PROTEIN COMPONENT"/>
    <property type="match status" value="1"/>
</dbReference>
<dbReference type="GO" id="GO:0000049">
    <property type="term" value="F:tRNA binding"/>
    <property type="evidence" value="ECO:0007669"/>
    <property type="project" value="UniProtKB-UniRule"/>
</dbReference>
<dbReference type="Gene3D" id="3.30.230.10">
    <property type="match status" value="1"/>
</dbReference>
<keyword evidence="2 6" id="KW-0540">Nuclease</keyword>
<evidence type="ECO:0000256" key="4">
    <source>
        <dbReference type="ARBA" id="ARBA00022801"/>
    </source>
</evidence>
<evidence type="ECO:0000256" key="1">
    <source>
        <dbReference type="ARBA" id="ARBA00022694"/>
    </source>
</evidence>
<comment type="similarity">
    <text evidence="6">Belongs to the RnpA family.</text>
</comment>
<dbReference type="PANTHER" id="PTHR33992">
    <property type="entry name" value="RIBONUCLEASE P PROTEIN COMPONENT"/>
    <property type="match status" value="1"/>
</dbReference>
<dbReference type="HAMAP" id="MF_00227">
    <property type="entry name" value="RNase_P"/>
    <property type="match status" value="1"/>
</dbReference>
<dbReference type="EMBL" id="LBWA01000006">
    <property type="protein sequence ID" value="KKQ97972.1"/>
    <property type="molecule type" value="Genomic_DNA"/>
</dbReference>